<dbReference type="EMBL" id="PYFQ01000014">
    <property type="protein sequence ID" value="PSK35657.1"/>
    <property type="molecule type" value="Genomic_DNA"/>
</dbReference>
<dbReference type="GO" id="GO:0047536">
    <property type="term" value="F:2-aminoadipate transaminase activity"/>
    <property type="evidence" value="ECO:0007669"/>
    <property type="project" value="EnsemblFungi"/>
</dbReference>
<dbReference type="VEuPathDB" id="FungiDB:C7M61_004446"/>
<dbReference type="PANTHER" id="PTHR42858">
    <property type="entry name" value="AMINOTRANSFERASE"/>
    <property type="match status" value="1"/>
</dbReference>
<dbReference type="GeneID" id="36567833"/>
<dbReference type="OrthoDB" id="7042322at2759"/>
<dbReference type="RefSeq" id="XP_024712148.1">
    <property type="nucleotide sequence ID" value="XM_024859766.1"/>
</dbReference>
<dbReference type="InterPro" id="IPR015421">
    <property type="entry name" value="PyrdxlP-dep_Trfase_major"/>
</dbReference>
<dbReference type="Gene3D" id="3.40.640.10">
    <property type="entry name" value="Type I PLP-dependent aspartate aminotransferase-like (Major domain)"/>
    <property type="match status" value="1"/>
</dbReference>
<dbReference type="CDD" id="cd00609">
    <property type="entry name" value="AAT_like"/>
    <property type="match status" value="1"/>
</dbReference>
<reference evidence="2 3" key="1">
    <citation type="submission" date="2018-03" db="EMBL/GenBank/DDBJ databases">
        <title>Candida pseudohaemulonii genome assembly and annotation.</title>
        <authorList>
            <person name="Munoz J.F."/>
            <person name="Gade L.G."/>
            <person name="Chow N.A."/>
            <person name="Litvintseva A.P."/>
            <person name="Loparev V.N."/>
            <person name="Cuomo C.A."/>
        </authorList>
    </citation>
    <scope>NUCLEOTIDE SEQUENCE [LARGE SCALE GENOMIC DNA]</scope>
    <source>
        <strain evidence="2 3">B12108</strain>
    </source>
</reference>
<sequence length="436" mass="48487">MPKQINFFKGHPTLDLLPKKALSEAFAKVISETAHTDYESDPENRHPLQYGTDLGNLTARESVARWVNKQFGRTSLHPDQINLTGGSSYGSQNILLATTNTETTLQAFVVLPTYFLINYAFIDAGFENKMTAVRETPGGEFDIDIEFLEKKLTELDDKHGLKPVGDKEINIFPDPTGRGVRKQYRYVMYLVPTFSNPGGLTYTDATRSKLIELARKHDLLLLSDDVYDHLNYEGKPPVRKLSQIDEDTLPEGWKFGNTVSNSSFSKIIAPGLRVGWQETATPTLALQLSGTGANKSGGTPGQLNSVVVQHFIEDGTLDETIEHYKKTYKSRAVTLKKALDEALPAKYSKYYGGDGGYFVWVEIEAPDVDIAEVLSKLQKEHNVVIAAGGNFEVEGDSLGWNKVGARLCVALLEEEEIKEGIEKWGQVLKQAHPQLY</sequence>
<feature type="domain" description="Aminotransferase class I/classII large" evidence="1">
    <location>
        <begin position="47"/>
        <end position="422"/>
    </location>
</feature>
<keyword evidence="3" id="KW-1185">Reference proteome</keyword>
<dbReference type="Pfam" id="PF00155">
    <property type="entry name" value="Aminotran_1_2"/>
    <property type="match status" value="1"/>
</dbReference>
<dbReference type="AlphaFoldDB" id="A0A2P7YI80"/>
<proteinExistence type="predicted"/>
<comment type="caution">
    <text evidence="2">The sequence shown here is derived from an EMBL/GenBank/DDBJ whole genome shotgun (WGS) entry which is preliminary data.</text>
</comment>
<evidence type="ECO:0000313" key="2">
    <source>
        <dbReference type="EMBL" id="PSK35657.1"/>
    </source>
</evidence>
<dbReference type="Proteomes" id="UP000241107">
    <property type="component" value="Unassembled WGS sequence"/>
</dbReference>
<gene>
    <name evidence="2" type="ORF">C7M61_004446</name>
</gene>
<protein>
    <recommendedName>
        <fullName evidence="1">Aminotransferase class I/classII large domain-containing protein</fullName>
    </recommendedName>
</protein>
<dbReference type="InterPro" id="IPR015424">
    <property type="entry name" value="PyrdxlP-dep_Trfase"/>
</dbReference>
<dbReference type="PANTHER" id="PTHR42858:SF1">
    <property type="entry name" value="LD15494P"/>
    <property type="match status" value="1"/>
</dbReference>
<dbReference type="InterPro" id="IPR015422">
    <property type="entry name" value="PyrdxlP-dep_Trfase_small"/>
</dbReference>
<dbReference type="GO" id="GO:0030170">
    <property type="term" value="F:pyridoxal phosphate binding"/>
    <property type="evidence" value="ECO:0007669"/>
    <property type="project" value="InterPro"/>
</dbReference>
<dbReference type="InterPro" id="IPR004839">
    <property type="entry name" value="Aminotransferase_I/II_large"/>
</dbReference>
<organism evidence="2 3">
    <name type="scientific">Candidozyma pseudohaemuli</name>
    <dbReference type="NCBI Taxonomy" id="418784"/>
    <lineage>
        <taxon>Eukaryota</taxon>
        <taxon>Fungi</taxon>
        <taxon>Dikarya</taxon>
        <taxon>Ascomycota</taxon>
        <taxon>Saccharomycotina</taxon>
        <taxon>Pichiomycetes</taxon>
        <taxon>Metschnikowiaceae</taxon>
        <taxon>Candidozyma</taxon>
    </lineage>
</organism>
<dbReference type="Gene3D" id="3.90.1150.10">
    <property type="entry name" value="Aspartate Aminotransferase, domain 1"/>
    <property type="match status" value="1"/>
</dbReference>
<name>A0A2P7YI80_9ASCO</name>
<evidence type="ECO:0000313" key="3">
    <source>
        <dbReference type="Proteomes" id="UP000241107"/>
    </source>
</evidence>
<evidence type="ECO:0000259" key="1">
    <source>
        <dbReference type="Pfam" id="PF00155"/>
    </source>
</evidence>
<accession>A0A2P7YI80</accession>
<dbReference type="STRING" id="418784.A0A2P7YI80"/>
<dbReference type="SUPFAM" id="SSF53383">
    <property type="entry name" value="PLP-dependent transferases"/>
    <property type="match status" value="1"/>
</dbReference>